<sequence length="110" mass="11854">MTREPLPSRRYSETFEVVVQDVKYTATLGFYEDGRPGEVFLNGTKVGTVLDLNACEAAVMASLALQHGAALDVLRHAVKRDSEGAPQSPIGVVLDMLARVAEVQPSRGDP</sequence>
<evidence type="ECO:0000256" key="1">
    <source>
        <dbReference type="ARBA" id="ARBA00007405"/>
    </source>
</evidence>
<evidence type="ECO:0000256" key="2">
    <source>
        <dbReference type="ARBA" id="ARBA00012274"/>
    </source>
</evidence>
<comment type="caution">
    <text evidence="7">The sequence shown here is derived from an EMBL/GenBank/DDBJ whole genome shotgun (WGS) entry which is preliminary data.</text>
</comment>
<dbReference type="Pfam" id="PF12637">
    <property type="entry name" value="TSCPD"/>
    <property type="match status" value="1"/>
</dbReference>
<keyword evidence="3" id="KW-0237">DNA synthesis</keyword>
<evidence type="ECO:0000313" key="7">
    <source>
        <dbReference type="EMBL" id="MDQ0305311.1"/>
    </source>
</evidence>
<comment type="similarity">
    <text evidence="1">Belongs to the ribonucleoside diphosphate reductase class-2 family.</text>
</comment>
<dbReference type="InterPro" id="IPR024434">
    <property type="entry name" value="TSCPD_dom"/>
</dbReference>
<accession>A0ABU0BHL3</accession>
<name>A0ABU0BHL3_9HYPH</name>
<dbReference type="RefSeq" id="WP_307023243.1">
    <property type="nucleotide sequence ID" value="NZ_JAUSUI010000013.1"/>
</dbReference>
<protein>
    <recommendedName>
        <fullName evidence="2">ribonucleoside-diphosphate reductase</fullName>
        <ecNumber evidence="2">1.17.4.1</ecNumber>
    </recommendedName>
</protein>
<evidence type="ECO:0000259" key="6">
    <source>
        <dbReference type="Pfam" id="PF12637"/>
    </source>
</evidence>
<evidence type="ECO:0000256" key="3">
    <source>
        <dbReference type="ARBA" id="ARBA00022634"/>
    </source>
</evidence>
<proteinExistence type="inferred from homology"/>
<keyword evidence="4" id="KW-0547">Nucleotide-binding</keyword>
<organism evidence="7 8">
    <name type="scientific">Ancylobacter polymorphus</name>
    <dbReference type="NCBI Taxonomy" id="223390"/>
    <lineage>
        <taxon>Bacteria</taxon>
        <taxon>Pseudomonadati</taxon>
        <taxon>Pseudomonadota</taxon>
        <taxon>Alphaproteobacteria</taxon>
        <taxon>Hyphomicrobiales</taxon>
        <taxon>Xanthobacteraceae</taxon>
        <taxon>Ancylobacter</taxon>
    </lineage>
</organism>
<dbReference type="Proteomes" id="UP001224682">
    <property type="component" value="Unassembled WGS sequence"/>
</dbReference>
<evidence type="ECO:0000256" key="4">
    <source>
        <dbReference type="ARBA" id="ARBA00022741"/>
    </source>
</evidence>
<evidence type="ECO:0000313" key="8">
    <source>
        <dbReference type="Proteomes" id="UP001224682"/>
    </source>
</evidence>
<evidence type="ECO:0000256" key="5">
    <source>
        <dbReference type="ARBA" id="ARBA00047754"/>
    </source>
</evidence>
<dbReference type="EC" id="1.17.4.1" evidence="2"/>
<dbReference type="EMBL" id="JAUSUI010000013">
    <property type="protein sequence ID" value="MDQ0305311.1"/>
    <property type="molecule type" value="Genomic_DNA"/>
</dbReference>
<comment type="catalytic activity">
    <reaction evidence="5">
        <text>a 2'-deoxyribonucleoside 5'-diphosphate + [thioredoxin]-disulfide + H2O = a ribonucleoside 5'-diphosphate + [thioredoxin]-dithiol</text>
        <dbReference type="Rhea" id="RHEA:23252"/>
        <dbReference type="Rhea" id="RHEA-COMP:10698"/>
        <dbReference type="Rhea" id="RHEA-COMP:10700"/>
        <dbReference type="ChEBI" id="CHEBI:15377"/>
        <dbReference type="ChEBI" id="CHEBI:29950"/>
        <dbReference type="ChEBI" id="CHEBI:50058"/>
        <dbReference type="ChEBI" id="CHEBI:57930"/>
        <dbReference type="ChEBI" id="CHEBI:73316"/>
        <dbReference type="EC" id="1.17.4.1"/>
    </reaction>
</comment>
<gene>
    <name evidence="7" type="ORF">J2S75_004363</name>
</gene>
<feature type="domain" description="TSCPD" evidence="6">
    <location>
        <begin position="20"/>
        <end position="74"/>
    </location>
</feature>
<reference evidence="7 8" key="1">
    <citation type="submission" date="2023-07" db="EMBL/GenBank/DDBJ databases">
        <title>Genomic Encyclopedia of Type Strains, Phase IV (KMG-IV): sequencing the most valuable type-strain genomes for metagenomic binning, comparative biology and taxonomic classification.</title>
        <authorList>
            <person name="Goeker M."/>
        </authorList>
    </citation>
    <scope>NUCLEOTIDE SEQUENCE [LARGE SCALE GENOMIC DNA]</scope>
    <source>
        <strain evidence="7 8">DSM 2457</strain>
    </source>
</reference>
<keyword evidence="8" id="KW-1185">Reference proteome</keyword>